<protein>
    <submittedName>
        <fullName evidence="1">Uncharacterized protein</fullName>
    </submittedName>
</protein>
<proteinExistence type="predicted"/>
<dbReference type="AlphaFoldDB" id="A0A2Z7A2Y7"/>
<gene>
    <name evidence="1" type="ORF">F511_45708</name>
</gene>
<sequence length="146" mass="16380">MRGQRAGVARARAHVEGAAAFGGGRWLIPRIFEFEFLKFKTLDKIWQYVLIRSENHGSDTTVGIRIAPPGQAAEEQKIQVPGDDQYDEQFISMTFIGCFNEYLAGTCAWLQPKLQERRLFTVGGGRSVNQVHDRNRSPSNQPALEG</sequence>
<accession>A0A2Z7A2Y7</accession>
<name>A0A2Z7A2Y7_9LAMI</name>
<organism evidence="1 2">
    <name type="scientific">Dorcoceras hygrometricum</name>
    <dbReference type="NCBI Taxonomy" id="472368"/>
    <lineage>
        <taxon>Eukaryota</taxon>
        <taxon>Viridiplantae</taxon>
        <taxon>Streptophyta</taxon>
        <taxon>Embryophyta</taxon>
        <taxon>Tracheophyta</taxon>
        <taxon>Spermatophyta</taxon>
        <taxon>Magnoliopsida</taxon>
        <taxon>eudicotyledons</taxon>
        <taxon>Gunneridae</taxon>
        <taxon>Pentapetalae</taxon>
        <taxon>asterids</taxon>
        <taxon>lamiids</taxon>
        <taxon>Lamiales</taxon>
        <taxon>Gesneriaceae</taxon>
        <taxon>Didymocarpoideae</taxon>
        <taxon>Trichosporeae</taxon>
        <taxon>Loxocarpinae</taxon>
        <taxon>Dorcoceras</taxon>
    </lineage>
</organism>
<dbReference type="EMBL" id="KV059166">
    <property type="protein sequence ID" value="KZV06813.1"/>
    <property type="molecule type" value="Genomic_DNA"/>
</dbReference>
<evidence type="ECO:0000313" key="1">
    <source>
        <dbReference type="EMBL" id="KZV06813.1"/>
    </source>
</evidence>
<evidence type="ECO:0000313" key="2">
    <source>
        <dbReference type="Proteomes" id="UP000250235"/>
    </source>
</evidence>
<keyword evidence="2" id="KW-1185">Reference proteome</keyword>
<dbReference type="Proteomes" id="UP000250235">
    <property type="component" value="Unassembled WGS sequence"/>
</dbReference>
<reference evidence="1 2" key="1">
    <citation type="journal article" date="2015" name="Proc. Natl. Acad. Sci. U.S.A.">
        <title>The resurrection genome of Boea hygrometrica: A blueprint for survival of dehydration.</title>
        <authorList>
            <person name="Xiao L."/>
            <person name="Yang G."/>
            <person name="Zhang L."/>
            <person name="Yang X."/>
            <person name="Zhao S."/>
            <person name="Ji Z."/>
            <person name="Zhou Q."/>
            <person name="Hu M."/>
            <person name="Wang Y."/>
            <person name="Chen M."/>
            <person name="Xu Y."/>
            <person name="Jin H."/>
            <person name="Xiao X."/>
            <person name="Hu G."/>
            <person name="Bao F."/>
            <person name="Hu Y."/>
            <person name="Wan P."/>
            <person name="Li L."/>
            <person name="Deng X."/>
            <person name="Kuang T."/>
            <person name="Xiang C."/>
            <person name="Zhu J.K."/>
            <person name="Oliver M.J."/>
            <person name="He Y."/>
        </authorList>
    </citation>
    <scope>NUCLEOTIDE SEQUENCE [LARGE SCALE GENOMIC DNA]</scope>
    <source>
        <strain evidence="2">cv. XS01</strain>
    </source>
</reference>